<evidence type="ECO:0000313" key="3">
    <source>
        <dbReference type="Proteomes" id="UP001341840"/>
    </source>
</evidence>
<comment type="caution">
    <text evidence="2">The sequence shown here is derived from an EMBL/GenBank/DDBJ whole genome shotgun (WGS) entry which is preliminary data.</text>
</comment>
<dbReference type="EMBL" id="JASCZI010061836">
    <property type="protein sequence ID" value="MED6139601.1"/>
    <property type="molecule type" value="Genomic_DNA"/>
</dbReference>
<feature type="region of interest" description="Disordered" evidence="1">
    <location>
        <begin position="1"/>
        <end position="27"/>
    </location>
</feature>
<reference evidence="2 3" key="1">
    <citation type="journal article" date="2023" name="Plants (Basel)">
        <title>Bridging the Gap: Combining Genomics and Transcriptomics Approaches to Understand Stylosanthes scabra, an Orphan Legume from the Brazilian Caatinga.</title>
        <authorList>
            <person name="Ferreira-Neto J.R.C."/>
            <person name="da Silva M.D."/>
            <person name="Binneck E."/>
            <person name="de Melo N.F."/>
            <person name="da Silva R.H."/>
            <person name="de Melo A.L.T.M."/>
            <person name="Pandolfi V."/>
            <person name="Bustamante F.O."/>
            <person name="Brasileiro-Vidal A.C."/>
            <person name="Benko-Iseppon A.M."/>
        </authorList>
    </citation>
    <scope>NUCLEOTIDE SEQUENCE [LARGE SCALE GENOMIC DNA]</scope>
    <source>
        <tissue evidence="2">Leaves</tissue>
    </source>
</reference>
<sequence>MRNIPPIREDQIGSSSLGNNAQRVSPPAWYRTPECRWRFEDWEIIYTFANWVPIKALEALSFEGIHYRTPIIRTDVKKIGLLNALGDSDGGRIKSFTIREAI</sequence>
<protein>
    <submittedName>
        <fullName evidence="2">Uncharacterized protein</fullName>
    </submittedName>
</protein>
<organism evidence="2 3">
    <name type="scientific">Stylosanthes scabra</name>
    <dbReference type="NCBI Taxonomy" id="79078"/>
    <lineage>
        <taxon>Eukaryota</taxon>
        <taxon>Viridiplantae</taxon>
        <taxon>Streptophyta</taxon>
        <taxon>Embryophyta</taxon>
        <taxon>Tracheophyta</taxon>
        <taxon>Spermatophyta</taxon>
        <taxon>Magnoliopsida</taxon>
        <taxon>eudicotyledons</taxon>
        <taxon>Gunneridae</taxon>
        <taxon>Pentapetalae</taxon>
        <taxon>rosids</taxon>
        <taxon>fabids</taxon>
        <taxon>Fabales</taxon>
        <taxon>Fabaceae</taxon>
        <taxon>Papilionoideae</taxon>
        <taxon>50 kb inversion clade</taxon>
        <taxon>dalbergioids sensu lato</taxon>
        <taxon>Dalbergieae</taxon>
        <taxon>Pterocarpus clade</taxon>
        <taxon>Stylosanthes</taxon>
    </lineage>
</organism>
<proteinExistence type="predicted"/>
<feature type="non-terminal residue" evidence="2">
    <location>
        <position position="102"/>
    </location>
</feature>
<gene>
    <name evidence="2" type="ORF">PIB30_085373</name>
</gene>
<accession>A0ABU6SUA1</accession>
<name>A0ABU6SUA1_9FABA</name>
<evidence type="ECO:0000313" key="2">
    <source>
        <dbReference type="EMBL" id="MED6139601.1"/>
    </source>
</evidence>
<keyword evidence="3" id="KW-1185">Reference proteome</keyword>
<feature type="compositionally biased region" description="Polar residues" evidence="1">
    <location>
        <begin position="12"/>
        <end position="23"/>
    </location>
</feature>
<dbReference type="Proteomes" id="UP001341840">
    <property type="component" value="Unassembled WGS sequence"/>
</dbReference>
<evidence type="ECO:0000256" key="1">
    <source>
        <dbReference type="SAM" id="MobiDB-lite"/>
    </source>
</evidence>